<dbReference type="GO" id="GO:0102710">
    <property type="term" value="F:D-inositol-3-phosphate glycosyltransferase activity"/>
    <property type="evidence" value="ECO:0007669"/>
    <property type="project" value="UniProtKB-EC"/>
</dbReference>
<feature type="domain" description="Glycosyltransferase subfamily 4-like N-terminal" evidence="2">
    <location>
        <begin position="16"/>
        <end position="175"/>
    </location>
</feature>
<protein>
    <submittedName>
        <fullName evidence="3">D-inositol-3-phosphate glycosyltransferase</fullName>
        <ecNumber evidence="3">2.4.1.250</ecNumber>
    </submittedName>
</protein>
<dbReference type="EMBL" id="CAJHCQ010000027">
    <property type="protein sequence ID" value="CAD6559632.1"/>
    <property type="molecule type" value="Genomic_DNA"/>
</dbReference>
<dbReference type="RefSeq" id="WP_201700364.1">
    <property type="nucleotide sequence ID" value="NZ_CAJHCQ010000027.1"/>
</dbReference>
<dbReference type="InterPro" id="IPR001296">
    <property type="entry name" value="Glyco_trans_1"/>
</dbReference>
<sequence length="387" mass="42016">MNVLLVCDAIDPALGGGTAERTFQMALALRAAGVQCALIATSTALGERRRAELRGFDTLLPRSLSKRFFVPLVSPLKIATMIRRADIVHITGHWSWLGALVGTLARYYKKPYVYCPAGSLPVYGRSALIKRLYNRICGNRLVRHAACCMAIVELERAHFHAYGVGDERIALLANGVSTQVPDGLDAQRARTRYGIGNAPLLLFLGRLNVIKGPDLLVEAFGALAARHPHARLLLAGPDAGLGDSLAKRIAKLGLQERIQFTGHLEVREKFELLQASDLLVIPSRQEMMSLVVLEAGLVGTPALLTDQCGFDDVERIDGGRVVAANASALAVALDELLSTSETLPVMGARLQQFVVHNYTWDSLIRECVALYARLLDGALPGRSTQEH</sequence>
<dbReference type="InterPro" id="IPR050194">
    <property type="entry name" value="Glycosyltransferase_grp1"/>
</dbReference>
<keyword evidence="4" id="KW-1185">Reference proteome</keyword>
<evidence type="ECO:0000313" key="4">
    <source>
        <dbReference type="Proteomes" id="UP000656319"/>
    </source>
</evidence>
<accession>A0ABM8P954</accession>
<comment type="caution">
    <text evidence="3">The sequence shown here is derived from an EMBL/GenBank/DDBJ whole genome shotgun (WGS) entry which is preliminary data.</text>
</comment>
<dbReference type="PANTHER" id="PTHR45947">
    <property type="entry name" value="SULFOQUINOVOSYL TRANSFERASE SQD2"/>
    <property type="match status" value="1"/>
</dbReference>
<dbReference type="InterPro" id="IPR028098">
    <property type="entry name" value="Glyco_trans_4-like_N"/>
</dbReference>
<dbReference type="Pfam" id="PF13579">
    <property type="entry name" value="Glyco_trans_4_4"/>
    <property type="match status" value="1"/>
</dbReference>
<dbReference type="SUPFAM" id="SSF53756">
    <property type="entry name" value="UDP-Glycosyltransferase/glycogen phosphorylase"/>
    <property type="match status" value="1"/>
</dbReference>
<dbReference type="PANTHER" id="PTHR45947:SF3">
    <property type="entry name" value="SULFOQUINOVOSYL TRANSFERASE SQD2"/>
    <property type="match status" value="1"/>
</dbReference>
<evidence type="ECO:0000259" key="2">
    <source>
        <dbReference type="Pfam" id="PF13579"/>
    </source>
</evidence>
<keyword evidence="3" id="KW-0328">Glycosyltransferase</keyword>
<dbReference type="Proteomes" id="UP000656319">
    <property type="component" value="Unassembled WGS sequence"/>
</dbReference>
<evidence type="ECO:0000313" key="3">
    <source>
        <dbReference type="EMBL" id="CAD6559632.1"/>
    </source>
</evidence>
<name>A0ABM8P954_9BURK</name>
<dbReference type="Pfam" id="PF00534">
    <property type="entry name" value="Glycos_transf_1"/>
    <property type="match status" value="1"/>
</dbReference>
<reference evidence="3 4" key="1">
    <citation type="submission" date="2020-10" db="EMBL/GenBank/DDBJ databases">
        <authorList>
            <person name="Peeters C."/>
        </authorList>
    </citation>
    <scope>NUCLEOTIDE SEQUENCE [LARGE SCALE GENOMIC DNA]</scope>
    <source>
        <strain evidence="3 4">LMG 27952</strain>
    </source>
</reference>
<feature type="domain" description="Glycosyl transferase family 1" evidence="1">
    <location>
        <begin position="193"/>
        <end position="343"/>
    </location>
</feature>
<keyword evidence="3" id="KW-0808">Transferase</keyword>
<dbReference type="EC" id="2.4.1.250" evidence="3"/>
<dbReference type="Gene3D" id="3.40.50.2000">
    <property type="entry name" value="Glycogen Phosphorylase B"/>
    <property type="match status" value="2"/>
</dbReference>
<gene>
    <name evidence="3" type="primary">mshA_14</name>
    <name evidence="3" type="ORF">LMG27952_06926</name>
</gene>
<proteinExistence type="predicted"/>
<organism evidence="3 4">
    <name type="scientific">Paraburkholderia hiiakae</name>
    <dbReference type="NCBI Taxonomy" id="1081782"/>
    <lineage>
        <taxon>Bacteria</taxon>
        <taxon>Pseudomonadati</taxon>
        <taxon>Pseudomonadota</taxon>
        <taxon>Betaproteobacteria</taxon>
        <taxon>Burkholderiales</taxon>
        <taxon>Burkholderiaceae</taxon>
        <taxon>Paraburkholderia</taxon>
    </lineage>
</organism>
<evidence type="ECO:0000259" key="1">
    <source>
        <dbReference type="Pfam" id="PF00534"/>
    </source>
</evidence>